<dbReference type="GO" id="GO:0004519">
    <property type="term" value="F:endonuclease activity"/>
    <property type="evidence" value="ECO:0007669"/>
    <property type="project" value="UniProtKB-KW"/>
</dbReference>
<evidence type="ECO:0000313" key="8">
    <source>
        <dbReference type="Proteomes" id="UP001597502"/>
    </source>
</evidence>
<comment type="caution">
    <text evidence="7">The sequence shown here is derived from an EMBL/GenBank/DDBJ whole genome shotgun (WGS) entry which is preliminary data.</text>
</comment>
<dbReference type="RefSeq" id="WP_382390738.1">
    <property type="nucleotide sequence ID" value="NZ_JBHUNA010000003.1"/>
</dbReference>
<dbReference type="SUPFAM" id="SSF51658">
    <property type="entry name" value="Xylose isomerase-like"/>
    <property type="match status" value="1"/>
</dbReference>
<evidence type="ECO:0000313" key="7">
    <source>
        <dbReference type="EMBL" id="MFD2759684.1"/>
    </source>
</evidence>
<keyword evidence="4" id="KW-0228">DNA excision</keyword>
<dbReference type="InterPro" id="IPR036237">
    <property type="entry name" value="Xyl_isomerase-like_sf"/>
</dbReference>
<dbReference type="EMBL" id="JBHUNA010000003">
    <property type="protein sequence ID" value="MFD2759684.1"/>
    <property type="molecule type" value="Genomic_DNA"/>
</dbReference>
<organism evidence="7 8">
    <name type="scientific">Lentibacillus juripiscarius</name>
    <dbReference type="NCBI Taxonomy" id="257446"/>
    <lineage>
        <taxon>Bacteria</taxon>
        <taxon>Bacillati</taxon>
        <taxon>Bacillota</taxon>
        <taxon>Bacilli</taxon>
        <taxon>Bacillales</taxon>
        <taxon>Bacillaceae</taxon>
        <taxon>Lentibacillus</taxon>
    </lineage>
</organism>
<sequence length="323" mass="37436">MTFVRLGYVAMSVHLQNASPSKTMTYSNFSRMEDREAAIHKLETIARTNLANCLRLLKHNIAHDITFFRLSSKLVPLATHPELSDWDYMQAVGEPLDNLKQFLQNHPDMRVDFHPDHFVLLNSPKKEVLQNSIRTLSMHHKLLKGMGIDPVNRCVLHVGGGYGDKEKALEQFIHNWAFVPRDIQRMIILENDDKTFTPMDTLYLCEKLELPMVFDYHHYLANHKEGENWRDVWDRISGTWQQTQLPVKMHISSPQSAEKFRAHADYVDSGMLMDFLQEINGSVTQIDCMIEAKQKDDALFQLMQDLEKHPNIQIADGASFYIQ</sequence>
<protein>
    <submittedName>
        <fullName evidence="7">UV DNA damage repair endonuclease UvsE</fullName>
    </submittedName>
</protein>
<name>A0ABW5V4E2_9BACI</name>
<evidence type="ECO:0000256" key="6">
    <source>
        <dbReference type="ARBA" id="ARBA00023204"/>
    </source>
</evidence>
<evidence type="ECO:0000256" key="1">
    <source>
        <dbReference type="ARBA" id="ARBA00022722"/>
    </source>
</evidence>
<keyword evidence="8" id="KW-1185">Reference proteome</keyword>
<dbReference type="PANTHER" id="PTHR31290:SF5">
    <property type="entry name" value="UV-DAMAGE ENDONUCLEASE"/>
    <property type="match status" value="1"/>
</dbReference>
<evidence type="ECO:0000256" key="3">
    <source>
        <dbReference type="ARBA" id="ARBA00022763"/>
    </source>
</evidence>
<keyword evidence="6" id="KW-0234">DNA repair</keyword>
<accession>A0ABW5V4E2</accession>
<evidence type="ECO:0000256" key="4">
    <source>
        <dbReference type="ARBA" id="ARBA00022769"/>
    </source>
</evidence>
<evidence type="ECO:0000256" key="5">
    <source>
        <dbReference type="ARBA" id="ARBA00022801"/>
    </source>
</evidence>
<keyword evidence="5" id="KW-0378">Hydrolase</keyword>
<keyword evidence="3" id="KW-0227">DNA damage</keyword>
<dbReference type="Proteomes" id="UP001597502">
    <property type="component" value="Unassembled WGS sequence"/>
</dbReference>
<keyword evidence="2 7" id="KW-0255">Endonuclease</keyword>
<dbReference type="InterPro" id="IPR004601">
    <property type="entry name" value="UvdE"/>
</dbReference>
<reference evidence="8" key="1">
    <citation type="journal article" date="2019" name="Int. J. Syst. Evol. Microbiol.">
        <title>The Global Catalogue of Microorganisms (GCM) 10K type strain sequencing project: providing services to taxonomists for standard genome sequencing and annotation.</title>
        <authorList>
            <consortium name="The Broad Institute Genomics Platform"/>
            <consortium name="The Broad Institute Genome Sequencing Center for Infectious Disease"/>
            <person name="Wu L."/>
            <person name="Ma J."/>
        </authorList>
    </citation>
    <scope>NUCLEOTIDE SEQUENCE [LARGE SCALE GENOMIC DNA]</scope>
    <source>
        <strain evidence="8">TISTR 1535</strain>
    </source>
</reference>
<gene>
    <name evidence="7" type="primary">uvsE</name>
    <name evidence="7" type="ORF">ACFSUO_01610</name>
</gene>
<dbReference type="Pfam" id="PF03851">
    <property type="entry name" value="UvdE"/>
    <property type="match status" value="1"/>
</dbReference>
<dbReference type="NCBIfam" id="TIGR00629">
    <property type="entry name" value="uvde"/>
    <property type="match status" value="1"/>
</dbReference>
<keyword evidence="1" id="KW-0540">Nuclease</keyword>
<dbReference type="Gene3D" id="3.20.20.150">
    <property type="entry name" value="Divalent-metal-dependent TIM barrel enzymes"/>
    <property type="match status" value="1"/>
</dbReference>
<dbReference type="PANTHER" id="PTHR31290">
    <property type="entry name" value="UV-DAMAGE ENDONUCLEASE"/>
    <property type="match status" value="1"/>
</dbReference>
<evidence type="ECO:0000256" key="2">
    <source>
        <dbReference type="ARBA" id="ARBA00022759"/>
    </source>
</evidence>
<proteinExistence type="predicted"/>